<name>A0A812R156_9DINO</name>
<keyword evidence="1" id="KW-0732">Signal</keyword>
<keyword evidence="3" id="KW-1185">Reference proteome</keyword>
<dbReference type="EMBL" id="CAJNDS010002291">
    <property type="protein sequence ID" value="CAE7413799.1"/>
    <property type="molecule type" value="Genomic_DNA"/>
</dbReference>
<reference evidence="2" key="1">
    <citation type="submission" date="2021-02" db="EMBL/GenBank/DDBJ databases">
        <authorList>
            <person name="Dougan E. K."/>
            <person name="Rhodes N."/>
            <person name="Thang M."/>
            <person name="Chan C."/>
        </authorList>
    </citation>
    <scope>NUCLEOTIDE SEQUENCE</scope>
</reference>
<sequence>MRTIFVLSILAACSAIRDDTRRASTDVVQADLDSGPATNAGIPHGDVETKSMSGFGLEALKTMKRSIPSCYRSEMKKMALCIMNHLTPFGTHHVIVSDAGHAGAAPGTRSAAYFRWGEIGIMILGCGA</sequence>
<evidence type="ECO:0000313" key="3">
    <source>
        <dbReference type="Proteomes" id="UP000604046"/>
    </source>
</evidence>
<organism evidence="2 3">
    <name type="scientific">Symbiodinium natans</name>
    <dbReference type="NCBI Taxonomy" id="878477"/>
    <lineage>
        <taxon>Eukaryota</taxon>
        <taxon>Sar</taxon>
        <taxon>Alveolata</taxon>
        <taxon>Dinophyceae</taxon>
        <taxon>Suessiales</taxon>
        <taxon>Symbiodiniaceae</taxon>
        <taxon>Symbiodinium</taxon>
    </lineage>
</organism>
<accession>A0A812R156</accession>
<evidence type="ECO:0000256" key="1">
    <source>
        <dbReference type="SAM" id="SignalP"/>
    </source>
</evidence>
<feature type="chain" id="PRO_5032972180" evidence="1">
    <location>
        <begin position="16"/>
        <end position="128"/>
    </location>
</feature>
<feature type="signal peptide" evidence="1">
    <location>
        <begin position="1"/>
        <end position="15"/>
    </location>
</feature>
<proteinExistence type="predicted"/>
<dbReference type="AlphaFoldDB" id="A0A812R156"/>
<evidence type="ECO:0000313" key="2">
    <source>
        <dbReference type="EMBL" id="CAE7413799.1"/>
    </source>
</evidence>
<dbReference type="Proteomes" id="UP000604046">
    <property type="component" value="Unassembled WGS sequence"/>
</dbReference>
<gene>
    <name evidence="2" type="ORF">SNAT2548_LOCUS22495</name>
</gene>
<comment type="caution">
    <text evidence="2">The sequence shown here is derived from an EMBL/GenBank/DDBJ whole genome shotgun (WGS) entry which is preliminary data.</text>
</comment>
<protein>
    <submittedName>
        <fullName evidence="2">Uncharacterized protein</fullName>
    </submittedName>
</protein>